<dbReference type="GO" id="GO:0000049">
    <property type="term" value="F:tRNA binding"/>
    <property type="evidence" value="ECO:0007669"/>
    <property type="project" value="UniProtKB-KW"/>
</dbReference>
<reference evidence="13" key="1">
    <citation type="submission" date="2016-10" db="EMBL/GenBank/DDBJ databases">
        <title>Sequence of Gallionella enrichment culture.</title>
        <authorList>
            <person name="Poehlein A."/>
            <person name="Muehling M."/>
            <person name="Daniel R."/>
        </authorList>
    </citation>
    <scope>NUCLEOTIDE SEQUENCE</scope>
</reference>
<keyword evidence="11" id="KW-0648">Protein biosynthesis</keyword>
<keyword evidence="5" id="KW-0677">Repeat</keyword>
<evidence type="ECO:0000256" key="2">
    <source>
        <dbReference type="ARBA" id="ARBA00022490"/>
    </source>
</evidence>
<dbReference type="Pfam" id="PF12848">
    <property type="entry name" value="ABC_tran_Xtn"/>
    <property type="match status" value="1"/>
</dbReference>
<keyword evidence="7" id="KW-0378">Hydrolase</keyword>
<comment type="caution">
    <text evidence="13">The sequence shown here is derived from an EMBL/GenBank/DDBJ whole genome shotgun (WGS) entry which is preliminary data.</text>
</comment>
<gene>
    <name evidence="13" type="primary">yjjK_2</name>
    <name evidence="13" type="ORF">GALL_78670</name>
</gene>
<dbReference type="GO" id="GO:0019843">
    <property type="term" value="F:rRNA binding"/>
    <property type="evidence" value="ECO:0007669"/>
    <property type="project" value="UniProtKB-KW"/>
</dbReference>
<dbReference type="PANTHER" id="PTHR43858">
    <property type="entry name" value="ENERGY-DEPENDENT TRANSLATIONAL THROTTLE PROTEIN ETTA"/>
    <property type="match status" value="1"/>
</dbReference>
<accession>A0A1J5SN77</accession>
<name>A0A1J5SN77_9ZZZZ</name>
<proteinExistence type="inferred from homology"/>
<dbReference type="Gene3D" id="3.40.50.300">
    <property type="entry name" value="P-loop containing nucleotide triphosphate hydrolases"/>
    <property type="match status" value="2"/>
</dbReference>
<keyword evidence="2" id="KW-0963">Cytoplasm</keyword>
<dbReference type="PANTHER" id="PTHR43858:SF1">
    <property type="entry name" value="ABC TRANSPORTER-RELATED PROTEIN"/>
    <property type="match status" value="1"/>
</dbReference>
<dbReference type="SMART" id="SM00382">
    <property type="entry name" value="AAA"/>
    <property type="match status" value="2"/>
</dbReference>
<dbReference type="FunFam" id="3.40.50.300:FF:000183">
    <property type="entry name" value="ABC transporter ATP-binding protein yjjK"/>
    <property type="match status" value="1"/>
</dbReference>
<dbReference type="NCBIfam" id="NF008775">
    <property type="entry name" value="PRK11819.1"/>
    <property type="match status" value="1"/>
</dbReference>
<dbReference type="PROSITE" id="PS00211">
    <property type="entry name" value="ABC_TRANSPORTER_1"/>
    <property type="match status" value="1"/>
</dbReference>
<dbReference type="EMBL" id="MLJW01000024">
    <property type="protein sequence ID" value="OIR09945.1"/>
    <property type="molecule type" value="Genomic_DNA"/>
</dbReference>
<organism evidence="13">
    <name type="scientific">mine drainage metagenome</name>
    <dbReference type="NCBI Taxonomy" id="410659"/>
    <lineage>
        <taxon>unclassified sequences</taxon>
        <taxon>metagenomes</taxon>
        <taxon>ecological metagenomes</taxon>
    </lineage>
</organism>
<dbReference type="HAMAP" id="MF_00847">
    <property type="entry name" value="EttA"/>
    <property type="match status" value="1"/>
</dbReference>
<dbReference type="InterPro" id="IPR027417">
    <property type="entry name" value="P-loop_NTPase"/>
</dbReference>
<feature type="domain" description="ABC transporter" evidence="12">
    <location>
        <begin position="8"/>
        <end position="263"/>
    </location>
</feature>
<dbReference type="InterPro" id="IPR032781">
    <property type="entry name" value="ABC_tran_Xtn"/>
</dbReference>
<evidence type="ECO:0000256" key="5">
    <source>
        <dbReference type="ARBA" id="ARBA00022737"/>
    </source>
</evidence>
<feature type="domain" description="ABC transporter" evidence="12">
    <location>
        <begin position="328"/>
        <end position="554"/>
    </location>
</feature>
<dbReference type="InterPro" id="IPR003593">
    <property type="entry name" value="AAA+_ATPase"/>
</dbReference>
<dbReference type="GO" id="GO:0045900">
    <property type="term" value="P:negative regulation of translational elongation"/>
    <property type="evidence" value="ECO:0007669"/>
    <property type="project" value="InterPro"/>
</dbReference>
<dbReference type="GO" id="GO:0006412">
    <property type="term" value="P:translation"/>
    <property type="evidence" value="ECO:0007669"/>
    <property type="project" value="UniProtKB-KW"/>
</dbReference>
<dbReference type="InterPro" id="IPR017871">
    <property type="entry name" value="ABC_transporter-like_CS"/>
</dbReference>
<dbReference type="SUPFAM" id="SSF52540">
    <property type="entry name" value="P-loop containing nucleoside triphosphate hydrolases"/>
    <property type="match status" value="2"/>
</dbReference>
<dbReference type="Pfam" id="PF00005">
    <property type="entry name" value="ABC_tran"/>
    <property type="match status" value="2"/>
</dbReference>
<evidence type="ECO:0000256" key="6">
    <source>
        <dbReference type="ARBA" id="ARBA00022741"/>
    </source>
</evidence>
<evidence type="ECO:0000256" key="4">
    <source>
        <dbReference type="ARBA" id="ARBA00022730"/>
    </source>
</evidence>
<dbReference type="AlphaFoldDB" id="A0A1J5SN77"/>
<evidence type="ECO:0000256" key="8">
    <source>
        <dbReference type="ARBA" id="ARBA00022840"/>
    </source>
</evidence>
<evidence type="ECO:0000256" key="11">
    <source>
        <dbReference type="ARBA" id="ARBA00022917"/>
    </source>
</evidence>
<evidence type="ECO:0000313" key="13">
    <source>
        <dbReference type="EMBL" id="OIR09945.1"/>
    </source>
</evidence>
<dbReference type="GO" id="GO:0005524">
    <property type="term" value="F:ATP binding"/>
    <property type="evidence" value="ECO:0007669"/>
    <property type="project" value="UniProtKB-KW"/>
</dbReference>
<keyword evidence="3" id="KW-0820">tRNA-binding</keyword>
<keyword evidence="8 13" id="KW-0067">ATP-binding</keyword>
<evidence type="ECO:0000256" key="10">
    <source>
        <dbReference type="ARBA" id="ARBA00022884"/>
    </source>
</evidence>
<protein>
    <submittedName>
        <fullName evidence="13">Putative ABC transporter ATP-binding protein YjjK</fullName>
    </submittedName>
</protein>
<keyword evidence="9" id="KW-0810">Translation regulation</keyword>
<keyword evidence="6" id="KW-0547">Nucleotide-binding</keyword>
<dbReference type="CDD" id="cd03221">
    <property type="entry name" value="ABCF_EF-3"/>
    <property type="match status" value="2"/>
</dbReference>
<comment type="similarity">
    <text evidence="1">Belongs to the ABC transporter superfamily. ABCF family. Translational throttle EttA subfamily.</text>
</comment>
<sequence>MAAYQYIYVMKNLTKTYPGGREILKGLYLSFLPGAKIGVLGHNGAGKSTLLKIMAGLDKDYGGEAWAAEGVKVGYLPQEPQLDADKDVLGNVMEGVAETKALLDRYDAVSARFAEELSDDEMNDLIAEQGELQEKIDHLNAWDLQRNVEIAMDALRCPAPDADVSKLSGGEKRRVALCRLLLSHPDMLLLDEPTNHLDAESVAWLEKFLEDYSGTVVIVTHDRYFLDNVTGWILELERGQGIPYEGNYTGWLEQKEKRLEQENKEESARQRTIKEELEWVRASPRARQAKNKARITAFESLVAQANEKQSGNAQIVIPPGPRLGTLVMEGEAITKGFGDRLLIDNFSFRLPPGGIVGIIGPNGAGKTTLFRMITSQEQPDSGSFKVGETVKLGYVDQSRDALDPNKTVWEEVSGGLDEIELGKRKMPSRAYCAQFNFKGADQQKKVGQLSGGERNRVHLAKMLKSGANVILLDEPTNDLDVDTLRALEESLVDFPGCAVVISHDRWFLDRIATHIIAFEGDSQVVFFEGNYGDYEVDKKRRLGADADQPHRIKYKPLVRN</sequence>
<dbReference type="FunFam" id="3.40.50.300:FF:000011">
    <property type="entry name" value="Putative ABC transporter ATP-binding component"/>
    <property type="match status" value="1"/>
</dbReference>
<evidence type="ECO:0000256" key="7">
    <source>
        <dbReference type="ARBA" id="ARBA00022801"/>
    </source>
</evidence>
<evidence type="ECO:0000256" key="9">
    <source>
        <dbReference type="ARBA" id="ARBA00022845"/>
    </source>
</evidence>
<dbReference type="InterPro" id="IPR022374">
    <property type="entry name" value="EttA"/>
</dbReference>
<evidence type="ECO:0000256" key="3">
    <source>
        <dbReference type="ARBA" id="ARBA00022555"/>
    </source>
</evidence>
<keyword evidence="10" id="KW-0694">RNA-binding</keyword>
<evidence type="ECO:0000259" key="12">
    <source>
        <dbReference type="PROSITE" id="PS50893"/>
    </source>
</evidence>
<dbReference type="InterPro" id="IPR003439">
    <property type="entry name" value="ABC_transporter-like_ATP-bd"/>
</dbReference>
<keyword evidence="4" id="KW-0699">rRNA-binding</keyword>
<dbReference type="GO" id="GO:0016887">
    <property type="term" value="F:ATP hydrolysis activity"/>
    <property type="evidence" value="ECO:0007669"/>
    <property type="project" value="InterPro"/>
</dbReference>
<dbReference type="PROSITE" id="PS50893">
    <property type="entry name" value="ABC_TRANSPORTER_2"/>
    <property type="match status" value="2"/>
</dbReference>
<evidence type="ECO:0000256" key="1">
    <source>
        <dbReference type="ARBA" id="ARBA00005868"/>
    </source>
</evidence>
<dbReference type="NCBIfam" id="TIGR03719">
    <property type="entry name" value="ABC_ABC_ChvD"/>
    <property type="match status" value="1"/>
</dbReference>